<dbReference type="Proteomes" id="UP000288805">
    <property type="component" value="Unassembled WGS sequence"/>
</dbReference>
<evidence type="ECO:0000313" key="1">
    <source>
        <dbReference type="EMBL" id="RVX01128.1"/>
    </source>
</evidence>
<organism evidence="1 2">
    <name type="scientific">Vitis vinifera</name>
    <name type="common">Grape</name>
    <dbReference type="NCBI Taxonomy" id="29760"/>
    <lineage>
        <taxon>Eukaryota</taxon>
        <taxon>Viridiplantae</taxon>
        <taxon>Streptophyta</taxon>
        <taxon>Embryophyta</taxon>
        <taxon>Tracheophyta</taxon>
        <taxon>Spermatophyta</taxon>
        <taxon>Magnoliopsida</taxon>
        <taxon>eudicotyledons</taxon>
        <taxon>Gunneridae</taxon>
        <taxon>Pentapetalae</taxon>
        <taxon>rosids</taxon>
        <taxon>Vitales</taxon>
        <taxon>Vitaceae</taxon>
        <taxon>Viteae</taxon>
        <taxon>Vitis</taxon>
    </lineage>
</organism>
<proteinExistence type="predicted"/>
<name>A0A438IWL7_VITVI</name>
<evidence type="ECO:0000313" key="2">
    <source>
        <dbReference type="Proteomes" id="UP000288805"/>
    </source>
</evidence>
<dbReference type="EMBL" id="QGNW01000078">
    <property type="protein sequence ID" value="RVX01128.1"/>
    <property type="molecule type" value="Genomic_DNA"/>
</dbReference>
<sequence>MFGNDFLSFSCASNLFDEFHLYCLVITSFYRILKLQFIVQNGCPWWGALAQETNASGTTIYFWQLL</sequence>
<dbReference type="AlphaFoldDB" id="A0A438IWL7"/>
<gene>
    <name evidence="1" type="ORF">CK203_022730</name>
</gene>
<accession>A0A438IWL7</accession>
<protein>
    <submittedName>
        <fullName evidence="1">Uncharacterized protein</fullName>
    </submittedName>
</protein>
<comment type="caution">
    <text evidence="1">The sequence shown here is derived from an EMBL/GenBank/DDBJ whole genome shotgun (WGS) entry which is preliminary data.</text>
</comment>
<reference evidence="1 2" key="1">
    <citation type="journal article" date="2018" name="PLoS Genet.">
        <title>Population sequencing reveals clonal diversity and ancestral inbreeding in the grapevine cultivar Chardonnay.</title>
        <authorList>
            <person name="Roach M.J."/>
            <person name="Johnson D.L."/>
            <person name="Bohlmann J."/>
            <person name="van Vuuren H.J."/>
            <person name="Jones S.J."/>
            <person name="Pretorius I.S."/>
            <person name="Schmidt S.A."/>
            <person name="Borneman A.R."/>
        </authorList>
    </citation>
    <scope>NUCLEOTIDE SEQUENCE [LARGE SCALE GENOMIC DNA]</scope>
    <source>
        <strain evidence="2">cv. Chardonnay</strain>
        <tissue evidence="1">Leaf</tissue>
    </source>
</reference>